<feature type="domain" description="vWA-MoxR associated protein N-terminal HTH" evidence="2">
    <location>
        <begin position="1"/>
        <end position="84"/>
    </location>
</feature>
<dbReference type="Gene3D" id="3.40.50.300">
    <property type="entry name" value="P-loop containing nucleotide triphosphate hydrolases"/>
    <property type="match status" value="1"/>
</dbReference>
<evidence type="ECO:0000313" key="4">
    <source>
        <dbReference type="Proteomes" id="UP000218418"/>
    </source>
</evidence>
<evidence type="ECO:0000259" key="1">
    <source>
        <dbReference type="Pfam" id="PF00931"/>
    </source>
</evidence>
<dbReference type="Pfam" id="PF00931">
    <property type="entry name" value="NB-ARC"/>
    <property type="match status" value="1"/>
</dbReference>
<sequence>MNTEEVLSIANKAVSKLTNKYLNDLQSELLKASYKNQTYEEFAEAHGYCIDYIKKDIGSKLWHLLSEALGEKVTKKNFKQALERSKQNEKVHMDISKNSGISRKRYRDLNIAPDVSAFCERDKCRVLAVLGMGGIGKTFFATKLVEQIEDEFDFVIWCSLQNSPPLTSLLSEIIDFLSNQQQKNPRY</sequence>
<dbReference type="OrthoDB" id="441260at2"/>
<dbReference type="SUPFAM" id="SSF52540">
    <property type="entry name" value="P-loop containing nucleoside triphosphate hydrolases"/>
    <property type="match status" value="1"/>
</dbReference>
<feature type="domain" description="NB-ARC" evidence="1">
    <location>
        <begin position="120"/>
        <end position="182"/>
    </location>
</feature>
<dbReference type="Pfam" id="PF26355">
    <property type="entry name" value="HTH_VMAP-M9"/>
    <property type="match status" value="1"/>
</dbReference>
<name>A0A1Z4LLH0_9CYAN</name>
<dbReference type="InterPro" id="IPR002182">
    <property type="entry name" value="NB-ARC"/>
</dbReference>
<accession>A0A1Z4LLH0</accession>
<proteinExistence type="predicted"/>
<evidence type="ECO:0000313" key="3">
    <source>
        <dbReference type="EMBL" id="BAY82091.1"/>
    </source>
</evidence>
<dbReference type="Proteomes" id="UP000218418">
    <property type="component" value="Chromosome"/>
</dbReference>
<dbReference type="AlphaFoldDB" id="A0A1Z4LLH0"/>
<organism evidence="3 4">
    <name type="scientific">Calothrix parasitica NIES-267</name>
    <dbReference type="NCBI Taxonomy" id="1973488"/>
    <lineage>
        <taxon>Bacteria</taxon>
        <taxon>Bacillati</taxon>
        <taxon>Cyanobacteriota</taxon>
        <taxon>Cyanophyceae</taxon>
        <taxon>Nostocales</taxon>
        <taxon>Calotrichaceae</taxon>
        <taxon>Calothrix</taxon>
    </lineage>
</organism>
<evidence type="ECO:0000259" key="2">
    <source>
        <dbReference type="Pfam" id="PF26355"/>
    </source>
</evidence>
<protein>
    <submittedName>
        <fullName evidence="3">WD-repeat protein</fullName>
    </submittedName>
</protein>
<dbReference type="EMBL" id="AP018227">
    <property type="protein sequence ID" value="BAY82091.1"/>
    <property type="molecule type" value="Genomic_DNA"/>
</dbReference>
<dbReference type="InterPro" id="IPR058651">
    <property type="entry name" value="HTH_VMAP-M9"/>
</dbReference>
<dbReference type="GO" id="GO:0043531">
    <property type="term" value="F:ADP binding"/>
    <property type="evidence" value="ECO:0007669"/>
    <property type="project" value="InterPro"/>
</dbReference>
<dbReference type="InterPro" id="IPR027417">
    <property type="entry name" value="P-loop_NTPase"/>
</dbReference>
<keyword evidence="4" id="KW-1185">Reference proteome</keyword>
<gene>
    <name evidence="3" type="ORF">NIES267_15690</name>
</gene>
<reference evidence="3 4" key="1">
    <citation type="submission" date="2017-06" db="EMBL/GenBank/DDBJ databases">
        <title>Genome sequencing of cyanobaciteial culture collection at National Institute for Environmental Studies (NIES).</title>
        <authorList>
            <person name="Hirose Y."/>
            <person name="Shimura Y."/>
            <person name="Fujisawa T."/>
            <person name="Nakamura Y."/>
            <person name="Kawachi M."/>
        </authorList>
    </citation>
    <scope>NUCLEOTIDE SEQUENCE [LARGE SCALE GENOMIC DNA]</scope>
    <source>
        <strain evidence="3 4">NIES-267</strain>
    </source>
</reference>